<feature type="domain" description="C2H2-type" evidence="1">
    <location>
        <begin position="10"/>
        <end position="31"/>
    </location>
</feature>
<reference evidence="2" key="2">
    <citation type="submission" date="2022-06" db="UniProtKB">
        <authorList>
            <consortium name="EnsemblMetazoa"/>
        </authorList>
    </citation>
    <scope>IDENTIFICATION</scope>
    <source>
        <strain evidence="2">DF5081</strain>
    </source>
</reference>
<dbReference type="OMA" id="HYELEHA"/>
<protein>
    <submittedName>
        <fullName evidence="2">C2H2-type domain-containing protein</fullName>
    </submittedName>
</protein>
<dbReference type="PROSITE" id="PS00028">
    <property type="entry name" value="ZINC_FINGER_C2H2_1"/>
    <property type="match status" value="1"/>
</dbReference>
<organism evidence="2 3">
    <name type="scientific">Caenorhabditis japonica</name>
    <dbReference type="NCBI Taxonomy" id="281687"/>
    <lineage>
        <taxon>Eukaryota</taxon>
        <taxon>Metazoa</taxon>
        <taxon>Ecdysozoa</taxon>
        <taxon>Nematoda</taxon>
        <taxon>Chromadorea</taxon>
        <taxon>Rhabditida</taxon>
        <taxon>Rhabditina</taxon>
        <taxon>Rhabditomorpha</taxon>
        <taxon>Rhabditoidea</taxon>
        <taxon>Rhabditidae</taxon>
        <taxon>Peloderinae</taxon>
        <taxon>Caenorhabditis</taxon>
    </lineage>
</organism>
<evidence type="ECO:0000313" key="2">
    <source>
        <dbReference type="EnsemblMetazoa" id="CJA31581.1"/>
    </source>
</evidence>
<sequence>MNEHSLDAQCHICRRKFETKTQFREHYELEHAHDAVKCIFCKSTFENPLDMDTQRWEEVHSHIYGEILYSRLAEYEEKNVG</sequence>
<keyword evidence="3" id="KW-1185">Reference proteome</keyword>
<dbReference type="Gene3D" id="3.30.160.60">
    <property type="entry name" value="Classic Zinc Finger"/>
    <property type="match status" value="1"/>
</dbReference>
<name>A0A8R1EDR6_CAEJA</name>
<dbReference type="EnsemblMetazoa" id="CJA31581.1">
    <property type="protein sequence ID" value="CJA31581.1"/>
    <property type="gene ID" value="WBGene00207428"/>
</dbReference>
<evidence type="ECO:0000259" key="1">
    <source>
        <dbReference type="PROSITE" id="PS00028"/>
    </source>
</evidence>
<accession>A0A8R1EDR6</accession>
<dbReference type="InterPro" id="IPR013087">
    <property type="entry name" value="Znf_C2H2_type"/>
</dbReference>
<proteinExistence type="predicted"/>
<reference evidence="3" key="1">
    <citation type="submission" date="2010-08" db="EMBL/GenBank/DDBJ databases">
        <authorList>
            <consortium name="Caenorhabditis japonica Sequencing Consortium"/>
            <person name="Wilson R.K."/>
        </authorList>
    </citation>
    <scope>NUCLEOTIDE SEQUENCE [LARGE SCALE GENOMIC DNA]</scope>
    <source>
        <strain evidence="3">DF5081</strain>
    </source>
</reference>
<dbReference type="Proteomes" id="UP000005237">
    <property type="component" value="Unassembled WGS sequence"/>
</dbReference>
<dbReference type="AlphaFoldDB" id="A0A8R1EDR6"/>
<evidence type="ECO:0000313" key="3">
    <source>
        <dbReference type="Proteomes" id="UP000005237"/>
    </source>
</evidence>